<evidence type="ECO:0000256" key="2">
    <source>
        <dbReference type="ARBA" id="ARBA00006330"/>
    </source>
</evidence>
<name>A0A7S4V3W5_9STRA</name>
<feature type="compositionally biased region" description="Polar residues" evidence="3">
    <location>
        <begin position="100"/>
        <end position="109"/>
    </location>
</feature>
<feature type="region of interest" description="Disordered" evidence="3">
    <location>
        <begin position="1"/>
        <end position="24"/>
    </location>
</feature>
<evidence type="ECO:0000256" key="3">
    <source>
        <dbReference type="SAM" id="MobiDB-lite"/>
    </source>
</evidence>
<reference evidence="4" key="1">
    <citation type="submission" date="2021-01" db="EMBL/GenBank/DDBJ databases">
        <authorList>
            <person name="Corre E."/>
            <person name="Pelletier E."/>
            <person name="Niang G."/>
            <person name="Scheremetjew M."/>
            <person name="Finn R."/>
            <person name="Kale V."/>
            <person name="Holt S."/>
            <person name="Cochrane G."/>
            <person name="Meng A."/>
            <person name="Brown T."/>
            <person name="Cohen L."/>
        </authorList>
    </citation>
    <scope>NUCLEOTIDE SEQUENCE</scope>
    <source>
        <strain evidence="4">GSO104</strain>
    </source>
</reference>
<evidence type="ECO:0008006" key="5">
    <source>
        <dbReference type="Google" id="ProtNLM"/>
    </source>
</evidence>
<comment type="similarity">
    <text evidence="1">In the N-terminal section; belongs to the glycosyltransferase 20 family.</text>
</comment>
<feature type="region of interest" description="Disordered" evidence="3">
    <location>
        <begin position="100"/>
        <end position="127"/>
    </location>
</feature>
<dbReference type="PANTHER" id="PTHR10788:SF94">
    <property type="entry name" value="ALPHA,ALPHA-TREHALOSE-PHOSPHATE SYNTHASE [UDP-FORMING] 5"/>
    <property type="match status" value="1"/>
</dbReference>
<dbReference type="EMBL" id="HBNS01006150">
    <property type="protein sequence ID" value="CAE4588147.1"/>
    <property type="molecule type" value="Transcribed_RNA"/>
</dbReference>
<dbReference type="InterPro" id="IPR001830">
    <property type="entry name" value="Glyco_trans_20"/>
</dbReference>
<dbReference type="CDD" id="cd03788">
    <property type="entry name" value="GT20_TPS"/>
    <property type="match status" value="1"/>
</dbReference>
<dbReference type="InterPro" id="IPR036412">
    <property type="entry name" value="HAD-like_sf"/>
</dbReference>
<organism evidence="4">
    <name type="scientific">Ditylum brightwellii</name>
    <dbReference type="NCBI Taxonomy" id="49249"/>
    <lineage>
        <taxon>Eukaryota</taxon>
        <taxon>Sar</taxon>
        <taxon>Stramenopiles</taxon>
        <taxon>Ochrophyta</taxon>
        <taxon>Bacillariophyta</taxon>
        <taxon>Mediophyceae</taxon>
        <taxon>Lithodesmiophycidae</taxon>
        <taxon>Lithodesmiales</taxon>
        <taxon>Lithodesmiaceae</taxon>
        <taxon>Ditylum</taxon>
    </lineage>
</organism>
<dbReference type="Gene3D" id="3.40.50.1000">
    <property type="entry name" value="HAD superfamily/HAD-like"/>
    <property type="match status" value="2"/>
</dbReference>
<dbReference type="PANTHER" id="PTHR10788">
    <property type="entry name" value="TREHALOSE-6-PHOSPHATE SYNTHASE"/>
    <property type="match status" value="1"/>
</dbReference>
<proteinExistence type="inferred from homology"/>
<feature type="region of interest" description="Disordered" evidence="3">
    <location>
        <begin position="439"/>
        <end position="470"/>
    </location>
</feature>
<feature type="region of interest" description="Disordered" evidence="3">
    <location>
        <begin position="242"/>
        <end position="269"/>
    </location>
</feature>
<evidence type="ECO:0000313" key="4">
    <source>
        <dbReference type="EMBL" id="CAE4588147.1"/>
    </source>
</evidence>
<feature type="compositionally biased region" description="Low complexity" evidence="3">
    <location>
        <begin position="242"/>
        <end position="256"/>
    </location>
</feature>
<sequence length="1382" mass="153536">MRRSTEGMGHMDTSNRSNSMELTNPPEEALIEDSKEEDSSTNIAKVTFRVRCETLGHGEVVFLVRDCDSPYSRPIPLYTTASAHPWYISRAPLALPIPKSTSDCASDTPSLPSSLRMSSLSSSSTSSQEGEHFRYRYAVYRGGVFHRWEKPTDGPIDMETLHHHGSTRSIDVSSMDLQEDEEDGHHQSAGARHQLPLRLLCPGELYTVNDILGVTIGTPDIDHIRVHPQHAPLSNLAGLHHQSSTHSLHHQSSNHSFGTSPSTSATFLAGKGGKETVKKKVGFAPQPVPYRGSIANKTPSSAQNPQPTPSKKQAVHLNSTDGLVVASAFLPIILHRSDDGVWSADWDYEVLLSMQTHLRVTRVGVVKWRGWHGNVGKDGSPSAGVPVEEREKVEACLAPFNCVPVWVTPSLFGEMYNGFCKGVLWPVLHNVTSVYSSNPNNSDLHHKNDSSQLPIQHTEPVPPPSSQTQTIDSDFFSSQIASQFAEYSMDDVAQGPIHGDGGKEAALWSAYTAVNRQFADVIVQCFNEGDLVWIHGFHLLILPSFLTRRIPMAKIGLFLHTPFPSSEIFRTLWCREDLLRGMLNSDQVGFHLFEYARHFLTCCRRLLGLNYGMIPDASGGHNLAIDTNGRQVTVTSIHAGIEPKVLEHVLIHSSTFDRVRSIRNQFHGKTIFCAIDRMESLKGIPLKMLGIERFLHRCPEFVGKIVLIQVGISAFERGDDYTKTKAEVLQTVANINTKWPGTVQFKECQEKEMRLQQRLALLSAADVVMVTPIRDGLNLIPLEFTFAHQDVLTNPPDGRKRGLCILSEFSSCTRVMRGALHVNPWKVRRVLLPYLSKYFLLLSCELSICVSILPISLTYLSFQYSISFSISSQISEIANAFHQSLIMSNEERIRRIKCASEFVTRVTTRRWALAVMLDLKGVHKNIEAGTYAGAGLGLGFRLLGMETGFVPLEINVVAKAFKNSRSRLILLDYGGTILSNDNLDSLQRFQVVNKTRAPSFPTKALLNTLKDLCADKRNIVFVVSGKERHSLSKMLPNIPNLGLAAEHGMFVSWPTNNTSTRRRWETLVSDIDKSWRSIAITIMEVYTSRTHGSYIEETEMKVLWQYRDADPEFGYLQSRELEDHLSNVLRSFPVDILHGGVEEGGYVEVRPKGVNKGVLSTHVLKNMHKFSTHTKIDFGLVLGDDHCDEPMLSVMRQVGRRAAECRIARTGEEDNLPPIPATITLVDVSPCDEHVSQDLQMFTCTVGKKPSAAENYLNDVDEVHELLESLVKVATRDHKFHSAVDLRNLSGPSLVPGSGGLGGFMTGGGFMSPTGMPVVPNSFLSPSMPNNDLSGSGHGMKKSSSMGEFKISGEQKEKRMSNSLNEFLGTIEQEDEDEDIFF</sequence>
<dbReference type="InterPro" id="IPR003337">
    <property type="entry name" value="Trehalose_PPase"/>
</dbReference>
<dbReference type="GO" id="GO:0004805">
    <property type="term" value="F:trehalose-phosphatase activity"/>
    <property type="evidence" value="ECO:0007669"/>
    <property type="project" value="TreeGrafter"/>
</dbReference>
<feature type="compositionally biased region" description="Polar residues" evidence="3">
    <location>
        <begin position="12"/>
        <end position="22"/>
    </location>
</feature>
<dbReference type="SUPFAM" id="SSF56784">
    <property type="entry name" value="HAD-like"/>
    <property type="match status" value="1"/>
</dbReference>
<dbReference type="NCBIfam" id="TIGR00685">
    <property type="entry name" value="T6PP"/>
    <property type="match status" value="1"/>
</dbReference>
<dbReference type="SUPFAM" id="SSF53756">
    <property type="entry name" value="UDP-Glycosyltransferase/glycogen phosphorylase"/>
    <property type="match status" value="2"/>
</dbReference>
<accession>A0A7S4V3W5</accession>
<feature type="compositionally biased region" description="Polar residues" evidence="3">
    <location>
        <begin position="295"/>
        <end position="314"/>
    </location>
</feature>
<comment type="similarity">
    <text evidence="2">In the C-terminal section; belongs to the trehalose phosphatase family.</text>
</comment>
<dbReference type="GO" id="GO:0005992">
    <property type="term" value="P:trehalose biosynthetic process"/>
    <property type="evidence" value="ECO:0007669"/>
    <property type="project" value="InterPro"/>
</dbReference>
<feature type="region of interest" description="Disordered" evidence="3">
    <location>
        <begin position="283"/>
        <end position="314"/>
    </location>
</feature>
<dbReference type="Gene3D" id="3.40.50.2000">
    <property type="entry name" value="Glycogen Phosphorylase B"/>
    <property type="match status" value="2"/>
</dbReference>
<dbReference type="Pfam" id="PF02358">
    <property type="entry name" value="Trehalose_PPase"/>
    <property type="match status" value="1"/>
</dbReference>
<dbReference type="Pfam" id="PF00982">
    <property type="entry name" value="Glyco_transf_20"/>
    <property type="match status" value="1"/>
</dbReference>
<dbReference type="InterPro" id="IPR023214">
    <property type="entry name" value="HAD_sf"/>
</dbReference>
<dbReference type="GO" id="GO:0005829">
    <property type="term" value="C:cytosol"/>
    <property type="evidence" value="ECO:0007669"/>
    <property type="project" value="TreeGrafter"/>
</dbReference>
<dbReference type="NCBIfam" id="TIGR01484">
    <property type="entry name" value="HAD-SF-IIB"/>
    <property type="match status" value="1"/>
</dbReference>
<evidence type="ECO:0000256" key="1">
    <source>
        <dbReference type="ARBA" id="ARBA00005409"/>
    </source>
</evidence>
<gene>
    <name evidence="4" type="ORF">DBRI00130_LOCUS4994</name>
</gene>
<protein>
    <recommendedName>
        <fullName evidence="5">CBM20 domain-containing protein</fullName>
    </recommendedName>
</protein>
<dbReference type="InterPro" id="IPR006379">
    <property type="entry name" value="HAD-SF_hydro_IIB"/>
</dbReference>
<feature type="compositionally biased region" description="Polar residues" evidence="3">
    <location>
        <begin position="257"/>
        <end position="266"/>
    </location>
</feature>
<feature type="compositionally biased region" description="Low complexity" evidence="3">
    <location>
        <begin position="110"/>
        <end position="127"/>
    </location>
</feature>